<proteinExistence type="predicted"/>
<dbReference type="InterPro" id="IPR001611">
    <property type="entry name" value="Leu-rich_rpt"/>
</dbReference>
<evidence type="ECO:0000259" key="9">
    <source>
        <dbReference type="Pfam" id="PF23598"/>
    </source>
</evidence>
<evidence type="ECO:0000256" key="1">
    <source>
        <dbReference type="ARBA" id="ARBA00022490"/>
    </source>
</evidence>
<reference evidence="10" key="3">
    <citation type="submission" date="2025-09" db="UniProtKB">
        <authorList>
            <consortium name="Ensembl"/>
        </authorList>
    </citation>
    <scope>IDENTIFICATION</scope>
</reference>
<dbReference type="InterPro" id="IPR055414">
    <property type="entry name" value="LRR_R13L4/SHOC2-like"/>
</dbReference>
<dbReference type="SMART" id="SM00369">
    <property type="entry name" value="LRR_TYP"/>
    <property type="match status" value="5"/>
</dbReference>
<dbReference type="Proteomes" id="UP000018468">
    <property type="component" value="Unassembled WGS sequence"/>
</dbReference>
<evidence type="ECO:0000313" key="10">
    <source>
        <dbReference type="Ensembl" id="ENSLOCP00000000419.1"/>
    </source>
</evidence>
<evidence type="ECO:0000256" key="7">
    <source>
        <dbReference type="ARBA" id="ARBA00049732"/>
    </source>
</evidence>
<dbReference type="eggNOG" id="KOG0619">
    <property type="taxonomic scope" value="Eukaryota"/>
</dbReference>
<evidence type="ECO:0000256" key="4">
    <source>
        <dbReference type="ARBA" id="ARBA00023179"/>
    </source>
</evidence>
<evidence type="ECO:0000256" key="2">
    <source>
        <dbReference type="ARBA" id="ARBA00022614"/>
    </source>
</evidence>
<dbReference type="GO" id="GO:0055008">
    <property type="term" value="P:cardiac muscle tissue morphogenesis"/>
    <property type="evidence" value="ECO:0007669"/>
    <property type="project" value="Ensembl"/>
</dbReference>
<dbReference type="GO" id="GO:0045214">
    <property type="term" value="P:sarcomere organization"/>
    <property type="evidence" value="ECO:0007669"/>
    <property type="project" value="Ensembl"/>
</dbReference>
<dbReference type="FunFam" id="3.80.10.10:FF:000248">
    <property type="entry name" value="Leucine rich repeat containing 39"/>
    <property type="match status" value="1"/>
</dbReference>
<dbReference type="FunCoup" id="W5LWB2">
    <property type="interactions" value="1210"/>
</dbReference>
<dbReference type="HOGENOM" id="CLU_000288_18_8_1"/>
<keyword evidence="3" id="KW-0677">Repeat</keyword>
<dbReference type="Ensembl" id="ENSLOCT00000000419.1">
    <property type="protein sequence ID" value="ENSLOCP00000000419.1"/>
    <property type="gene ID" value="ENSLOCG00000000384.1"/>
</dbReference>
<dbReference type="Bgee" id="ENSLOCG00000000384">
    <property type="expression patterns" value="Expressed in heart and 6 other cell types or tissues"/>
</dbReference>
<dbReference type="PANTHER" id="PTHR48051">
    <property type="match status" value="1"/>
</dbReference>
<dbReference type="AlphaFoldDB" id="W5LWB2"/>
<dbReference type="GO" id="GO:0060047">
    <property type="term" value="P:heart contraction"/>
    <property type="evidence" value="ECO:0007669"/>
    <property type="project" value="Ensembl"/>
</dbReference>
<evidence type="ECO:0000256" key="5">
    <source>
        <dbReference type="ARBA" id="ARBA00037833"/>
    </source>
</evidence>
<dbReference type="Pfam" id="PF23598">
    <property type="entry name" value="LRR_14"/>
    <property type="match status" value="1"/>
</dbReference>
<dbReference type="GO" id="GO:0031430">
    <property type="term" value="C:M band"/>
    <property type="evidence" value="ECO:0007669"/>
    <property type="project" value="UniProtKB-SubCell"/>
</dbReference>
<dbReference type="Pfam" id="PF13855">
    <property type="entry name" value="LRR_8"/>
    <property type="match status" value="1"/>
</dbReference>
<keyword evidence="1" id="KW-0963">Cytoplasm</keyword>
<reference evidence="10" key="2">
    <citation type="submission" date="2025-08" db="UniProtKB">
        <authorList>
            <consortium name="Ensembl"/>
        </authorList>
    </citation>
    <scope>IDENTIFICATION</scope>
</reference>
<evidence type="ECO:0000256" key="3">
    <source>
        <dbReference type="ARBA" id="ARBA00022737"/>
    </source>
</evidence>
<dbReference type="STRING" id="7918.ENSLOCP00000000419"/>
<dbReference type="PROSITE" id="PS51450">
    <property type="entry name" value="LRR"/>
    <property type="match status" value="3"/>
</dbReference>
<dbReference type="InterPro" id="IPR003591">
    <property type="entry name" value="Leu-rich_rpt_typical-subtyp"/>
</dbReference>
<organism evidence="10 11">
    <name type="scientific">Lepisosteus oculatus</name>
    <name type="common">Spotted gar</name>
    <dbReference type="NCBI Taxonomy" id="7918"/>
    <lineage>
        <taxon>Eukaryota</taxon>
        <taxon>Metazoa</taxon>
        <taxon>Chordata</taxon>
        <taxon>Craniata</taxon>
        <taxon>Vertebrata</taxon>
        <taxon>Euteleostomi</taxon>
        <taxon>Actinopterygii</taxon>
        <taxon>Neopterygii</taxon>
        <taxon>Holostei</taxon>
        <taxon>Semionotiformes</taxon>
        <taxon>Lepisosteidae</taxon>
        <taxon>Lepisosteus</taxon>
    </lineage>
</organism>
<dbReference type="InParanoid" id="W5LWB2"/>
<dbReference type="SUPFAM" id="SSF52058">
    <property type="entry name" value="L domain-like"/>
    <property type="match status" value="1"/>
</dbReference>
<keyword evidence="11" id="KW-1185">Reference proteome</keyword>
<keyword evidence="4" id="KW-0514">Muscle protein</keyword>
<protein>
    <recommendedName>
        <fullName evidence="7">Leucine-rich repeat-containing protein 39</fullName>
    </recommendedName>
    <alternativeName>
        <fullName evidence="8">Myosin-interacting M-band-associated stress-responsive protein</fullName>
    </alternativeName>
</protein>
<dbReference type="GeneTree" id="ENSGT00940000158998"/>
<feature type="domain" description="Disease resistance R13L4/SHOC-2-like LRR" evidence="9">
    <location>
        <begin position="84"/>
        <end position="189"/>
    </location>
</feature>
<dbReference type="PANTHER" id="PTHR48051:SF2">
    <property type="entry name" value="LEUCINE RICH REPEAT CONTAINING 39"/>
    <property type="match status" value="1"/>
</dbReference>
<evidence type="ECO:0000256" key="6">
    <source>
        <dbReference type="ARBA" id="ARBA00049587"/>
    </source>
</evidence>
<dbReference type="Gene3D" id="3.80.10.10">
    <property type="entry name" value="Ribonuclease Inhibitor"/>
    <property type="match status" value="2"/>
</dbReference>
<dbReference type="InterPro" id="IPR032675">
    <property type="entry name" value="LRR_dom_sf"/>
</dbReference>
<comment type="function">
    <text evidence="6">Component of the sarcomeric M-band which plays a role in myocyte response to biomechanical stress. May regulate expression of other M-band proteins via an SRF-dependent pathway. Important for normal contractile function in heart.</text>
</comment>
<dbReference type="InterPro" id="IPR050216">
    <property type="entry name" value="LRR_domain-containing"/>
</dbReference>
<accession>W5LWB2</accession>
<dbReference type="GO" id="GO:0005737">
    <property type="term" value="C:cytoplasm"/>
    <property type="evidence" value="ECO:0000318"/>
    <property type="project" value="GO_Central"/>
</dbReference>
<keyword evidence="2" id="KW-0433">Leucine-rich repeat</keyword>
<dbReference type="OMA" id="DMPALEW"/>
<reference evidence="11" key="1">
    <citation type="submission" date="2011-12" db="EMBL/GenBank/DDBJ databases">
        <title>The Draft Genome of Lepisosteus oculatus.</title>
        <authorList>
            <consortium name="The Broad Institute Genome Assembly &amp; Analysis Group"/>
            <consortium name="Computational R&amp;D Group"/>
            <consortium name="and Sequencing Platform"/>
            <person name="Di Palma F."/>
            <person name="Alfoldi J."/>
            <person name="Johnson J."/>
            <person name="Berlin A."/>
            <person name="Gnerre S."/>
            <person name="Jaffe D."/>
            <person name="MacCallum I."/>
            <person name="Young S."/>
            <person name="Walker B.J."/>
            <person name="Lander E.S."/>
            <person name="Lindblad-Toh K."/>
        </authorList>
    </citation>
    <scope>NUCLEOTIDE SEQUENCE [LARGE SCALE GENOMIC DNA]</scope>
</reference>
<evidence type="ECO:0000313" key="11">
    <source>
        <dbReference type="Proteomes" id="UP000018468"/>
    </source>
</evidence>
<name>W5LWB2_LEPOC</name>
<evidence type="ECO:0000256" key="8">
    <source>
        <dbReference type="ARBA" id="ARBA00049815"/>
    </source>
</evidence>
<comment type="subcellular location">
    <subcellularLocation>
        <location evidence="5">Cytoplasm</location>
        <location evidence="5">Myofibril</location>
        <location evidence="5">Sarcomere</location>
        <location evidence="5">M line</location>
    </subcellularLocation>
</comment>
<sequence length="337" mass="39043">MTGIAVCVGTVSSIKHLWETKIKKARDDLQRQKELRDRASVGRLAHVWEDRITLARLKQKVVTEEGRIILRIEKEEWKTLPTALLQLANLQEWQLHRTGLQSIPRFIGSFMNLIVLDLSRNAIREIPKEIGQLTRLRELLLSYNRVKSIPEDLSACESLEKLELAVNRDLCELPIQLSRLKNLSHLDLSMNQYTAIPDAVISMPALEWLDMGVFHRMENLHTLWLQRNEIRFLPDSISKMTNLGTLVLSSNQLQDIPVCMENMVNLRFVNFRDNPLKLKVTLPRMVMSEEDEDDREMFGREFMQAYIQESKSRDTKINFKSVLNVAIEAVQEDSLGL</sequence>